<accession>A0ABS9TVP8</accession>
<dbReference type="Proteomes" id="UP001299970">
    <property type="component" value="Unassembled WGS sequence"/>
</dbReference>
<evidence type="ECO:0000313" key="2">
    <source>
        <dbReference type="Proteomes" id="UP001299970"/>
    </source>
</evidence>
<dbReference type="RefSeq" id="WP_241043116.1">
    <property type="nucleotide sequence ID" value="NZ_BAAAJF010000046.1"/>
</dbReference>
<dbReference type="InterPro" id="IPR000415">
    <property type="entry name" value="Nitroreductase-like"/>
</dbReference>
<keyword evidence="2" id="KW-1185">Reference proteome</keyword>
<dbReference type="EMBL" id="JAKXMK010000065">
    <property type="protein sequence ID" value="MCH6172311.1"/>
    <property type="molecule type" value="Genomic_DNA"/>
</dbReference>
<reference evidence="1 2" key="1">
    <citation type="submission" date="2022-03" db="EMBL/GenBank/DDBJ databases">
        <title>Pseudonocardia alaer sp. nov., a novel actinomycete isolated from reed forest soil.</title>
        <authorList>
            <person name="Wang L."/>
        </authorList>
    </citation>
    <scope>NUCLEOTIDE SEQUENCE [LARGE SCALE GENOMIC DNA]</scope>
    <source>
        <strain evidence="1 2">Y-16303</strain>
    </source>
</reference>
<dbReference type="SUPFAM" id="SSF55469">
    <property type="entry name" value="FMN-dependent nitroreductase-like"/>
    <property type="match status" value="1"/>
</dbReference>
<proteinExistence type="predicted"/>
<comment type="caution">
    <text evidence="1">The sequence shown here is derived from an EMBL/GenBank/DDBJ whole genome shotgun (WGS) entry which is preliminary data.</text>
</comment>
<name>A0ABS9TVP8_9PSEU</name>
<gene>
    <name evidence="1" type="ORF">MMF94_42110</name>
</gene>
<organism evidence="1 2">
    <name type="scientific">Pseudonocardia alaniniphila</name>
    <dbReference type="NCBI Taxonomy" id="75291"/>
    <lineage>
        <taxon>Bacteria</taxon>
        <taxon>Bacillati</taxon>
        <taxon>Actinomycetota</taxon>
        <taxon>Actinomycetes</taxon>
        <taxon>Pseudonocardiales</taxon>
        <taxon>Pseudonocardiaceae</taxon>
        <taxon>Pseudonocardia</taxon>
    </lineage>
</organism>
<evidence type="ECO:0000313" key="1">
    <source>
        <dbReference type="EMBL" id="MCH6172311.1"/>
    </source>
</evidence>
<sequence length="106" mass="11957">MSTLYRECAEREYAEFASGTLAHTLHDPDEHAESSRFSSRLLDRRSRQRRLATWSLLLAARAEGIGGVLTTVLRYEEEQVMQMLGVRAEAGWQMNARARAMNGADA</sequence>
<protein>
    <submittedName>
        <fullName evidence="1">Uncharacterized protein</fullName>
    </submittedName>
</protein>